<accession>A0A1M6BBG2</accession>
<keyword evidence="1" id="KW-1133">Transmembrane helix</keyword>
<keyword evidence="1" id="KW-0812">Transmembrane</keyword>
<dbReference type="AlphaFoldDB" id="A0A1M6BBG2"/>
<reference evidence="3" key="1">
    <citation type="submission" date="2016-11" db="EMBL/GenBank/DDBJ databases">
        <authorList>
            <person name="Varghese N."/>
            <person name="Submissions S."/>
        </authorList>
    </citation>
    <scope>NUCLEOTIDE SEQUENCE [LARGE SCALE GENOMIC DNA]</scope>
    <source>
        <strain evidence="3">DSM 22807</strain>
    </source>
</reference>
<evidence type="ECO:0000313" key="3">
    <source>
        <dbReference type="Proteomes" id="UP000184232"/>
    </source>
</evidence>
<dbReference type="RefSeq" id="WP_072780304.1">
    <property type="nucleotide sequence ID" value="NZ_CP045292.1"/>
</dbReference>
<dbReference type="OrthoDB" id="1365376at2"/>
<sequence length="161" mass="18905">MNKKHYIQAFSIVEVMVSLVITAIIIGIIFGIFSIVSQQLINFKEQNEYTANFNRLSYSLNKAIFESEKMQFTENGLQFQTYDGSVLVYQKQEEYLIRKASQFTDTFHLNFQEIKLDTVSNENKSKIFQKLEIHLEANKQPFTLKFYKPVYAHDIIKLQTP</sequence>
<keyword evidence="3" id="KW-1185">Reference proteome</keyword>
<dbReference type="InterPro" id="IPR012902">
    <property type="entry name" value="N_methyl_site"/>
</dbReference>
<dbReference type="Pfam" id="PF07963">
    <property type="entry name" value="N_methyl"/>
    <property type="match status" value="1"/>
</dbReference>
<evidence type="ECO:0000256" key="1">
    <source>
        <dbReference type="SAM" id="Phobius"/>
    </source>
</evidence>
<name>A0A1M6BBG2_9FLAO</name>
<dbReference type="Proteomes" id="UP000184232">
    <property type="component" value="Unassembled WGS sequence"/>
</dbReference>
<evidence type="ECO:0008006" key="4">
    <source>
        <dbReference type="Google" id="ProtNLM"/>
    </source>
</evidence>
<gene>
    <name evidence="2" type="ORF">SAMN05444337_0052</name>
</gene>
<keyword evidence="1" id="KW-0472">Membrane</keyword>
<evidence type="ECO:0000313" key="2">
    <source>
        <dbReference type="EMBL" id="SHI46007.1"/>
    </source>
</evidence>
<protein>
    <recommendedName>
        <fullName evidence="4">Prepilin-type N-terminal cleavage/methylation domain-containing protein</fullName>
    </recommendedName>
</protein>
<proteinExistence type="predicted"/>
<feature type="transmembrane region" description="Helical" evidence="1">
    <location>
        <begin position="12"/>
        <end position="36"/>
    </location>
</feature>
<organism evidence="2 3">
    <name type="scientific">Flavobacterium haoranii</name>
    <dbReference type="NCBI Taxonomy" id="683124"/>
    <lineage>
        <taxon>Bacteria</taxon>
        <taxon>Pseudomonadati</taxon>
        <taxon>Bacteroidota</taxon>
        <taxon>Flavobacteriia</taxon>
        <taxon>Flavobacteriales</taxon>
        <taxon>Flavobacteriaceae</taxon>
        <taxon>Flavobacterium</taxon>
    </lineage>
</organism>
<dbReference type="EMBL" id="FQZH01000001">
    <property type="protein sequence ID" value="SHI46007.1"/>
    <property type="molecule type" value="Genomic_DNA"/>
</dbReference>
<dbReference type="STRING" id="683124.SAMN05444337_0052"/>